<keyword evidence="10 12" id="KW-0472">Membrane</keyword>
<dbReference type="GO" id="GO:0098719">
    <property type="term" value="P:sodium ion import across plasma membrane"/>
    <property type="evidence" value="ECO:0007669"/>
    <property type="project" value="TreeGrafter"/>
</dbReference>
<keyword evidence="6 12" id="KW-0812">Transmembrane</keyword>
<dbReference type="eggNOG" id="COG0025">
    <property type="taxonomic scope" value="Bacteria"/>
</dbReference>
<keyword evidence="15" id="KW-1185">Reference proteome</keyword>
<keyword evidence="7 12" id="KW-1133">Transmembrane helix</keyword>
<dbReference type="InterPro" id="IPR006153">
    <property type="entry name" value="Cation/H_exchanger_TM"/>
</dbReference>
<keyword evidence="11" id="KW-0739">Sodium transport</keyword>
<evidence type="ECO:0000256" key="5">
    <source>
        <dbReference type="ARBA" id="ARBA00022475"/>
    </source>
</evidence>
<dbReference type="Gene3D" id="6.10.140.1330">
    <property type="match status" value="1"/>
</dbReference>
<comment type="caution">
    <text evidence="14">The sequence shown here is derived from an EMBL/GenBank/DDBJ whole genome shotgun (WGS) entry which is preliminary data.</text>
</comment>
<feature type="transmembrane region" description="Helical" evidence="12">
    <location>
        <begin position="71"/>
        <end position="88"/>
    </location>
</feature>
<evidence type="ECO:0000256" key="1">
    <source>
        <dbReference type="ARBA" id="ARBA00004651"/>
    </source>
</evidence>
<dbReference type="GO" id="GO:0005886">
    <property type="term" value="C:plasma membrane"/>
    <property type="evidence" value="ECO:0007669"/>
    <property type="project" value="UniProtKB-SubCell"/>
</dbReference>
<evidence type="ECO:0000256" key="8">
    <source>
        <dbReference type="ARBA" id="ARBA00023053"/>
    </source>
</evidence>
<keyword evidence="3" id="KW-0813">Transport</keyword>
<proteinExistence type="inferred from homology"/>
<evidence type="ECO:0000256" key="4">
    <source>
        <dbReference type="ARBA" id="ARBA00022449"/>
    </source>
</evidence>
<evidence type="ECO:0000256" key="12">
    <source>
        <dbReference type="SAM" id="Phobius"/>
    </source>
</evidence>
<feature type="domain" description="Cation/H+ exchanger transmembrane" evidence="13">
    <location>
        <begin position="25"/>
        <end position="164"/>
    </location>
</feature>
<dbReference type="GO" id="GO:0015386">
    <property type="term" value="F:potassium:proton antiporter activity"/>
    <property type="evidence" value="ECO:0007669"/>
    <property type="project" value="TreeGrafter"/>
</dbReference>
<organism evidence="14 15">
    <name type="scientific">Vibrio caribbeanicus ATCC BAA-2122</name>
    <dbReference type="NCBI Taxonomy" id="796620"/>
    <lineage>
        <taxon>Bacteria</taxon>
        <taxon>Pseudomonadati</taxon>
        <taxon>Pseudomonadota</taxon>
        <taxon>Gammaproteobacteria</taxon>
        <taxon>Vibrionales</taxon>
        <taxon>Vibrionaceae</taxon>
        <taxon>Vibrio</taxon>
    </lineage>
</organism>
<keyword evidence="8" id="KW-0915">Sodium</keyword>
<evidence type="ECO:0000256" key="7">
    <source>
        <dbReference type="ARBA" id="ARBA00022989"/>
    </source>
</evidence>
<evidence type="ECO:0000256" key="9">
    <source>
        <dbReference type="ARBA" id="ARBA00023065"/>
    </source>
</evidence>
<dbReference type="GO" id="GO:0015385">
    <property type="term" value="F:sodium:proton antiporter activity"/>
    <property type="evidence" value="ECO:0007669"/>
    <property type="project" value="InterPro"/>
</dbReference>
<dbReference type="AlphaFoldDB" id="E3BG66"/>
<dbReference type="GO" id="GO:0051453">
    <property type="term" value="P:regulation of intracellular pH"/>
    <property type="evidence" value="ECO:0007669"/>
    <property type="project" value="TreeGrafter"/>
</dbReference>
<dbReference type="PANTHER" id="PTHR10110">
    <property type="entry name" value="SODIUM/HYDROGEN EXCHANGER"/>
    <property type="match status" value="1"/>
</dbReference>
<feature type="transmembrane region" description="Helical" evidence="12">
    <location>
        <begin position="32"/>
        <end position="50"/>
    </location>
</feature>
<keyword evidence="4" id="KW-0050">Antiport</keyword>
<sequence>MSVYYTLCFLSAAAMLIAFLNSKVGKMQTTIAITAGSMMLSLIIVIAGQNDWFHLTEIASNTVASINFEDFLLKGILGFLLFAGGLGIKLPHLKDQKWEITVLALGATLFSTFFIGSVLYGFCQLIGIPFDFIYCLLFGALISPTDPIAVLAIVKKTRCTQTHFYADRR</sequence>
<gene>
    <name evidence="14" type="ORF">VIBC2010_12614</name>
</gene>
<evidence type="ECO:0000256" key="6">
    <source>
        <dbReference type="ARBA" id="ARBA00022692"/>
    </source>
</evidence>
<dbReference type="Proteomes" id="UP000002943">
    <property type="component" value="Unassembled WGS sequence"/>
</dbReference>
<name>E3BG66_9VIBR</name>
<evidence type="ECO:0000313" key="15">
    <source>
        <dbReference type="Proteomes" id="UP000002943"/>
    </source>
</evidence>
<dbReference type="STRING" id="796620.VIBC2010_12614"/>
<evidence type="ECO:0000259" key="13">
    <source>
        <dbReference type="Pfam" id="PF00999"/>
    </source>
</evidence>
<accession>E3BG66</accession>
<comment type="similarity">
    <text evidence="2">Belongs to the monovalent cation:proton antiporter 1 (CPA1) transporter (TC 2.A.36) family.</text>
</comment>
<dbReference type="EMBL" id="AEIU01000033">
    <property type="protein sequence ID" value="EFP97932.1"/>
    <property type="molecule type" value="Genomic_DNA"/>
</dbReference>
<evidence type="ECO:0000256" key="3">
    <source>
        <dbReference type="ARBA" id="ARBA00022448"/>
    </source>
</evidence>
<evidence type="ECO:0000256" key="10">
    <source>
        <dbReference type="ARBA" id="ARBA00023136"/>
    </source>
</evidence>
<evidence type="ECO:0000313" key="14">
    <source>
        <dbReference type="EMBL" id="EFP97932.1"/>
    </source>
</evidence>
<reference evidence="14 15" key="1">
    <citation type="journal article" date="2012" name="Int. J. Syst. Evol. Microbiol.">
        <title>Vibrio caribbeanicus sp. nov., isolated from the marine sponge Scleritoderma cyanea.</title>
        <authorList>
            <person name="Hoffmann M."/>
            <person name="Monday S.R."/>
            <person name="Allard M.W."/>
            <person name="Strain E.A."/>
            <person name="Whittaker P."/>
            <person name="Naum M."/>
            <person name="McCarthy P.J."/>
            <person name="Lopez J.V."/>
            <person name="Fischer M."/>
            <person name="Brown E.W."/>
        </authorList>
    </citation>
    <scope>NUCLEOTIDE SEQUENCE [LARGE SCALE GENOMIC DNA]</scope>
    <source>
        <strain evidence="14 15">ATCC BAA-2122</strain>
    </source>
</reference>
<keyword evidence="5" id="KW-1003">Cell membrane</keyword>
<feature type="transmembrane region" description="Helical" evidence="12">
    <location>
        <begin position="132"/>
        <end position="154"/>
    </location>
</feature>
<dbReference type="PANTHER" id="PTHR10110:SF195">
    <property type="entry name" value="NA(+)_H(+) ANTIPORTER NHAS2"/>
    <property type="match status" value="1"/>
</dbReference>
<comment type="subcellular location">
    <subcellularLocation>
        <location evidence="1">Cell membrane</location>
        <topology evidence="1">Multi-pass membrane protein</topology>
    </subcellularLocation>
</comment>
<evidence type="ECO:0000256" key="2">
    <source>
        <dbReference type="ARBA" id="ARBA00007367"/>
    </source>
</evidence>
<dbReference type="Pfam" id="PF00999">
    <property type="entry name" value="Na_H_Exchanger"/>
    <property type="match status" value="1"/>
</dbReference>
<feature type="transmembrane region" description="Helical" evidence="12">
    <location>
        <begin position="100"/>
        <end position="120"/>
    </location>
</feature>
<protein>
    <submittedName>
        <fullName evidence="14">NhaP-type Na+/H+ and K+/H+ antiporter</fullName>
    </submittedName>
</protein>
<dbReference type="InterPro" id="IPR018422">
    <property type="entry name" value="Cation/H_exchanger_CPA1"/>
</dbReference>
<evidence type="ECO:0000256" key="11">
    <source>
        <dbReference type="ARBA" id="ARBA00023201"/>
    </source>
</evidence>
<keyword evidence="9" id="KW-0406">Ion transport</keyword>